<evidence type="ECO:0000256" key="18">
    <source>
        <dbReference type="HAMAP-Rule" id="MF_01966"/>
    </source>
</evidence>
<dbReference type="NCBIfam" id="TIGR00197">
    <property type="entry name" value="yjeF_nterm"/>
    <property type="match status" value="1"/>
</dbReference>
<keyword evidence="12 17" id="KW-0456">Lyase</keyword>
<evidence type="ECO:0000256" key="13">
    <source>
        <dbReference type="ARBA" id="ARBA00023268"/>
    </source>
</evidence>
<evidence type="ECO:0000256" key="10">
    <source>
        <dbReference type="ARBA" id="ARBA00023027"/>
    </source>
</evidence>
<dbReference type="InterPro" id="IPR030677">
    <property type="entry name" value="Nnr"/>
</dbReference>
<dbReference type="InterPro" id="IPR036652">
    <property type="entry name" value="YjeF_N_dom_sf"/>
</dbReference>
<organism evidence="22 23">
    <name type="scientific">Mucilaginibacter straminoryzae</name>
    <dbReference type="NCBI Taxonomy" id="2932774"/>
    <lineage>
        <taxon>Bacteria</taxon>
        <taxon>Pseudomonadati</taxon>
        <taxon>Bacteroidota</taxon>
        <taxon>Sphingobacteriia</taxon>
        <taxon>Sphingobacteriales</taxon>
        <taxon>Sphingobacteriaceae</taxon>
        <taxon>Mucilaginibacter</taxon>
    </lineage>
</organism>
<gene>
    <name evidence="17" type="primary">nnrD</name>
    <name evidence="18" type="synonym">nnrE</name>
    <name evidence="22" type="ORF">MUY27_16850</name>
</gene>
<evidence type="ECO:0000256" key="17">
    <source>
        <dbReference type="HAMAP-Rule" id="MF_01965"/>
    </source>
</evidence>
<feature type="binding site" evidence="18">
    <location>
        <position position="160"/>
    </location>
    <ligand>
        <name>(6S)-NADPHX</name>
        <dbReference type="ChEBI" id="CHEBI:64076"/>
    </ligand>
</feature>
<comment type="catalytic activity">
    <reaction evidence="16 17 19">
        <text>(6S)-NADPHX + ADP = AMP + phosphate + NADPH + H(+)</text>
        <dbReference type="Rhea" id="RHEA:32235"/>
        <dbReference type="ChEBI" id="CHEBI:15378"/>
        <dbReference type="ChEBI" id="CHEBI:43474"/>
        <dbReference type="ChEBI" id="CHEBI:57783"/>
        <dbReference type="ChEBI" id="CHEBI:64076"/>
        <dbReference type="ChEBI" id="CHEBI:456215"/>
        <dbReference type="ChEBI" id="CHEBI:456216"/>
        <dbReference type="EC" id="4.2.1.136"/>
    </reaction>
</comment>
<evidence type="ECO:0000256" key="11">
    <source>
        <dbReference type="ARBA" id="ARBA00023235"/>
    </source>
</evidence>
<name>A0A9X1X5F3_9SPHI</name>
<dbReference type="GO" id="GO:0005524">
    <property type="term" value="F:ATP binding"/>
    <property type="evidence" value="ECO:0007669"/>
    <property type="project" value="UniProtKB-UniRule"/>
</dbReference>
<dbReference type="EC" id="5.1.99.6" evidence="19"/>
<comment type="function">
    <text evidence="18">Catalyzes the epimerization of the S- and R-forms of NAD(P)HX, a damaged form of NAD(P)H that is a result of enzymatic or heat-dependent hydration. This is a prerequisite for the S-specific NAD(P)H-hydrate dehydratase to allow the repair of both epimers of NAD(P)HX.</text>
</comment>
<evidence type="ECO:0000256" key="2">
    <source>
        <dbReference type="ARBA" id="ARBA00000909"/>
    </source>
</evidence>
<feature type="binding site" evidence="17">
    <location>
        <position position="324"/>
    </location>
    <ligand>
        <name>(6S)-NADPHX</name>
        <dbReference type="ChEBI" id="CHEBI:64076"/>
    </ligand>
</feature>
<protein>
    <recommendedName>
        <fullName evidence="19">Bifunctional NAD(P)H-hydrate repair enzyme</fullName>
    </recommendedName>
    <alternativeName>
        <fullName evidence="19">Nicotinamide nucleotide repair protein</fullName>
    </alternativeName>
    <domain>
        <recommendedName>
            <fullName evidence="19">ADP-dependent (S)-NAD(P)H-hydrate dehydratase</fullName>
            <ecNumber evidence="19">4.2.1.136</ecNumber>
        </recommendedName>
        <alternativeName>
            <fullName evidence="19">ADP-dependent NAD(P)HX dehydratase</fullName>
        </alternativeName>
    </domain>
    <domain>
        <recommendedName>
            <fullName evidence="19">NAD(P)H-hydrate epimerase</fullName>
            <ecNumber evidence="19">5.1.99.6</ecNumber>
        </recommendedName>
    </domain>
</protein>
<dbReference type="HAMAP" id="MF_01966">
    <property type="entry name" value="NADHX_epimerase"/>
    <property type="match status" value="1"/>
</dbReference>
<dbReference type="HAMAP" id="MF_01965">
    <property type="entry name" value="NADHX_dehydratase"/>
    <property type="match status" value="1"/>
</dbReference>
<feature type="binding site" evidence="17">
    <location>
        <position position="375"/>
    </location>
    <ligand>
        <name>(6S)-NADPHX</name>
        <dbReference type="ChEBI" id="CHEBI:64076"/>
    </ligand>
</feature>
<evidence type="ECO:0000256" key="5">
    <source>
        <dbReference type="ARBA" id="ARBA00022723"/>
    </source>
</evidence>
<reference evidence="22" key="1">
    <citation type="submission" date="2022-04" db="EMBL/GenBank/DDBJ databases">
        <title>Mucilaginibacter sp. RS28 isolated from freshwater.</title>
        <authorList>
            <person name="Ko S.-R."/>
        </authorList>
    </citation>
    <scope>NUCLEOTIDE SEQUENCE</scope>
    <source>
        <strain evidence="22">RS28</strain>
    </source>
</reference>
<dbReference type="SUPFAM" id="SSF53613">
    <property type="entry name" value="Ribokinase-like"/>
    <property type="match status" value="1"/>
</dbReference>
<comment type="function">
    <text evidence="17">Catalyzes the dehydration of the S-form of NAD(P)HX at the expense of ADP, which is converted to AMP. Together with NAD(P)HX epimerase, which catalyzes the epimerization of the S- and R-forms, the enzyme allows the repair of both epimers of NAD(P)HX, a damaged form of NAD(P)H that is a result of enzymatic or heat-dependent hydration.</text>
</comment>
<dbReference type="EMBL" id="JALJEJ010000009">
    <property type="protein sequence ID" value="MCJ8211389.1"/>
    <property type="molecule type" value="Genomic_DNA"/>
</dbReference>
<feature type="binding site" evidence="17">
    <location>
        <position position="263"/>
    </location>
    <ligand>
        <name>(6S)-NADPHX</name>
        <dbReference type="ChEBI" id="CHEBI:64076"/>
    </ligand>
</feature>
<keyword evidence="10 17" id="KW-0520">NAD</keyword>
<keyword evidence="5 18" id="KW-0479">Metal-binding</keyword>
<proteinExistence type="inferred from homology"/>
<evidence type="ECO:0000256" key="4">
    <source>
        <dbReference type="ARBA" id="ARBA00009524"/>
    </source>
</evidence>
<feature type="binding site" evidence="17">
    <location>
        <begin position="410"/>
        <end position="414"/>
    </location>
    <ligand>
        <name>AMP</name>
        <dbReference type="ChEBI" id="CHEBI:456215"/>
    </ligand>
</feature>
<comment type="similarity">
    <text evidence="4 19">In the C-terminal section; belongs to the NnrD/CARKD family.</text>
</comment>
<evidence type="ECO:0000256" key="19">
    <source>
        <dbReference type="PIRNR" id="PIRNR017184"/>
    </source>
</evidence>
<dbReference type="Gene3D" id="3.40.1190.20">
    <property type="match status" value="1"/>
</dbReference>
<dbReference type="PIRSF" id="PIRSF017184">
    <property type="entry name" value="Nnr"/>
    <property type="match status" value="1"/>
</dbReference>
<evidence type="ECO:0000256" key="1">
    <source>
        <dbReference type="ARBA" id="ARBA00000013"/>
    </source>
</evidence>
<feature type="binding site" evidence="18">
    <location>
        <begin position="59"/>
        <end position="63"/>
    </location>
    <ligand>
        <name>(6S)-NADPHX</name>
        <dbReference type="ChEBI" id="CHEBI:64076"/>
    </ligand>
</feature>
<evidence type="ECO:0000256" key="14">
    <source>
        <dbReference type="ARBA" id="ARBA00025153"/>
    </source>
</evidence>
<dbReference type="Proteomes" id="UP001139450">
    <property type="component" value="Unassembled WGS sequence"/>
</dbReference>
<evidence type="ECO:0000256" key="15">
    <source>
        <dbReference type="ARBA" id="ARBA00048238"/>
    </source>
</evidence>
<accession>A0A9X1X5F3</accession>
<comment type="similarity">
    <text evidence="18">Belongs to the NnrE/AIBP family.</text>
</comment>
<dbReference type="CDD" id="cd01171">
    <property type="entry name" value="YXKO-related"/>
    <property type="match status" value="1"/>
</dbReference>
<dbReference type="InterPro" id="IPR004443">
    <property type="entry name" value="YjeF_N_dom"/>
</dbReference>
<comment type="function">
    <text evidence="14 19">Bifunctional enzyme that catalyzes the epimerization of the S- and R-forms of NAD(P)HX and the dehydration of the S-form of NAD(P)HX at the expense of ADP, which is converted to AMP. This allows the repair of both epimers of NAD(P)HX, a damaged form of NAD(P)H that is a result of enzymatic or heat-dependent hydration.</text>
</comment>
<feature type="binding site" evidence="17">
    <location>
        <position position="439"/>
    </location>
    <ligand>
        <name>AMP</name>
        <dbReference type="ChEBI" id="CHEBI:456215"/>
    </ligand>
</feature>
<keyword evidence="13" id="KW-0511">Multifunctional enzyme</keyword>
<dbReference type="Gene3D" id="3.40.50.10260">
    <property type="entry name" value="YjeF N-terminal domain"/>
    <property type="match status" value="1"/>
</dbReference>
<feature type="binding site" evidence="18">
    <location>
        <position position="60"/>
    </location>
    <ligand>
        <name>K(+)</name>
        <dbReference type="ChEBI" id="CHEBI:29103"/>
    </ligand>
</feature>
<evidence type="ECO:0000256" key="7">
    <source>
        <dbReference type="ARBA" id="ARBA00022840"/>
    </source>
</evidence>
<comment type="catalytic activity">
    <reaction evidence="2 18 19">
        <text>(6R)-NADPHX = (6S)-NADPHX</text>
        <dbReference type="Rhea" id="RHEA:32227"/>
        <dbReference type="ChEBI" id="CHEBI:64076"/>
        <dbReference type="ChEBI" id="CHEBI:64077"/>
        <dbReference type="EC" id="5.1.99.6"/>
    </reaction>
</comment>
<dbReference type="AlphaFoldDB" id="A0A9X1X5F3"/>
<feature type="domain" description="YjeF N-terminal" evidence="21">
    <location>
        <begin position="10"/>
        <end position="218"/>
    </location>
</feature>
<evidence type="ECO:0000259" key="20">
    <source>
        <dbReference type="PROSITE" id="PS51383"/>
    </source>
</evidence>
<evidence type="ECO:0000259" key="21">
    <source>
        <dbReference type="PROSITE" id="PS51385"/>
    </source>
</evidence>
<evidence type="ECO:0000256" key="9">
    <source>
        <dbReference type="ARBA" id="ARBA00022958"/>
    </source>
</evidence>
<dbReference type="GO" id="GO:0046496">
    <property type="term" value="P:nicotinamide nucleotide metabolic process"/>
    <property type="evidence" value="ECO:0007669"/>
    <property type="project" value="UniProtKB-UniRule"/>
</dbReference>
<dbReference type="GO" id="GO:0046872">
    <property type="term" value="F:metal ion binding"/>
    <property type="evidence" value="ECO:0007669"/>
    <property type="project" value="UniProtKB-UniRule"/>
</dbReference>
<feature type="binding site" evidence="18">
    <location>
        <position position="163"/>
    </location>
    <ligand>
        <name>K(+)</name>
        <dbReference type="ChEBI" id="CHEBI:29103"/>
    </ligand>
</feature>
<evidence type="ECO:0000313" key="22">
    <source>
        <dbReference type="EMBL" id="MCJ8211389.1"/>
    </source>
</evidence>
<dbReference type="PANTHER" id="PTHR12592:SF0">
    <property type="entry name" value="ATP-DEPENDENT (S)-NAD(P)H-HYDRATE DEHYDRATASE"/>
    <property type="match status" value="1"/>
</dbReference>
<comment type="caution">
    <text evidence="18">Lacks conserved residue(s) required for the propagation of feature annotation.</text>
</comment>
<keyword evidence="11 18" id="KW-0413">Isomerase</keyword>
<evidence type="ECO:0000256" key="3">
    <source>
        <dbReference type="ARBA" id="ARBA00006001"/>
    </source>
</evidence>
<comment type="cofactor">
    <cofactor evidence="17">
        <name>Mg(2+)</name>
        <dbReference type="ChEBI" id="CHEBI:18420"/>
    </cofactor>
</comment>
<dbReference type="PROSITE" id="PS51383">
    <property type="entry name" value="YJEF_C_3"/>
    <property type="match status" value="1"/>
</dbReference>
<dbReference type="GO" id="GO:0052856">
    <property type="term" value="F:NAD(P)HX epimerase activity"/>
    <property type="evidence" value="ECO:0007669"/>
    <property type="project" value="UniProtKB-UniRule"/>
</dbReference>
<sequence>MRTILTSGQIRQADEYTITHEPIASVDLMERAARAFVDEFAKRYPQKKLTIALYCGTGNNGGDGLAIARLLYERGYQEVKVTVAHFGSRSTNDFDENLRRLRSRPIPLKEISSAVEVGTEDSDIIIDALLGTGLNKPISGDFELLVKKLNDIRKPVVSVDIPTGFFADEEIPENAACIKSELTITFQQPKINFLLPESFPAVKEWVAVDIGLDQQFIQQLGSPYQYIQAEDVKAMLKKRERFSNKGSYGHALIVAGQPETMGAALLCSAACVHAGAGLTTAYIPQSGLFALNSYMPEIMAIVRDPKSFTQISWSKFSGLAIGPGLGQDDEALTLLKLVTAHFQKPMVVDADALNVLAKYKELWRFLPKGSILTPHMKEFDRLFGEHKNWRQRVETARQWAQERELFIVLKNTYTIIATPEGKVYFNSTGNPAMATGGMGDVLTGVISALLSQNYTPAEACLAGVYVHGLAGDELALPDQRHVVLPHKVAEHVPVVLTKLMA</sequence>
<dbReference type="InterPro" id="IPR029056">
    <property type="entry name" value="Ribokinase-like"/>
</dbReference>
<comment type="similarity">
    <text evidence="3 19">In the N-terminal section; belongs to the NnrE/AIBP family.</text>
</comment>
<dbReference type="GO" id="GO:0110051">
    <property type="term" value="P:metabolite repair"/>
    <property type="evidence" value="ECO:0007669"/>
    <property type="project" value="TreeGrafter"/>
</dbReference>
<dbReference type="RefSeq" id="WP_245131957.1">
    <property type="nucleotide sequence ID" value="NZ_JALJEJ010000009.1"/>
</dbReference>
<keyword evidence="9 18" id="KW-0630">Potassium</keyword>
<feature type="binding site" evidence="18">
    <location>
        <begin position="131"/>
        <end position="137"/>
    </location>
    <ligand>
        <name>(6S)-NADPHX</name>
        <dbReference type="ChEBI" id="CHEBI:64076"/>
    </ligand>
</feature>
<keyword evidence="6 17" id="KW-0547">Nucleotide-binding</keyword>
<comment type="catalytic activity">
    <reaction evidence="1 18 19">
        <text>(6R)-NADHX = (6S)-NADHX</text>
        <dbReference type="Rhea" id="RHEA:32215"/>
        <dbReference type="ChEBI" id="CHEBI:64074"/>
        <dbReference type="ChEBI" id="CHEBI:64075"/>
        <dbReference type="EC" id="5.1.99.6"/>
    </reaction>
</comment>
<feature type="domain" description="YjeF C-terminal" evidence="20">
    <location>
        <begin position="228"/>
        <end position="499"/>
    </location>
</feature>
<feature type="binding site" evidence="18">
    <location>
        <position position="127"/>
    </location>
    <ligand>
        <name>K(+)</name>
        <dbReference type="ChEBI" id="CHEBI:29103"/>
    </ligand>
</feature>
<dbReference type="SUPFAM" id="SSF64153">
    <property type="entry name" value="YjeF N-terminal domain-like"/>
    <property type="match status" value="1"/>
</dbReference>
<dbReference type="NCBIfam" id="TIGR00196">
    <property type="entry name" value="yjeF_cterm"/>
    <property type="match status" value="1"/>
</dbReference>
<comment type="caution">
    <text evidence="22">The sequence shown here is derived from an EMBL/GenBank/DDBJ whole genome shotgun (WGS) entry which is preliminary data.</text>
</comment>
<evidence type="ECO:0000256" key="16">
    <source>
        <dbReference type="ARBA" id="ARBA00049209"/>
    </source>
</evidence>
<keyword evidence="23" id="KW-1185">Reference proteome</keyword>
<comment type="catalytic activity">
    <reaction evidence="15 17 19">
        <text>(6S)-NADHX + ADP = AMP + phosphate + NADH + H(+)</text>
        <dbReference type="Rhea" id="RHEA:32223"/>
        <dbReference type="ChEBI" id="CHEBI:15378"/>
        <dbReference type="ChEBI" id="CHEBI:43474"/>
        <dbReference type="ChEBI" id="CHEBI:57945"/>
        <dbReference type="ChEBI" id="CHEBI:64074"/>
        <dbReference type="ChEBI" id="CHEBI:456215"/>
        <dbReference type="ChEBI" id="CHEBI:456216"/>
        <dbReference type="EC" id="4.2.1.136"/>
    </reaction>
</comment>
<dbReference type="PROSITE" id="PS01050">
    <property type="entry name" value="YJEF_C_2"/>
    <property type="match status" value="1"/>
</dbReference>
<feature type="binding site" evidence="17">
    <location>
        <position position="440"/>
    </location>
    <ligand>
        <name>(6S)-NADPHX</name>
        <dbReference type="ChEBI" id="CHEBI:64076"/>
    </ligand>
</feature>
<dbReference type="Pfam" id="PF01256">
    <property type="entry name" value="Carb_kinase"/>
    <property type="match status" value="1"/>
</dbReference>
<evidence type="ECO:0000313" key="23">
    <source>
        <dbReference type="Proteomes" id="UP001139450"/>
    </source>
</evidence>
<evidence type="ECO:0000256" key="8">
    <source>
        <dbReference type="ARBA" id="ARBA00022857"/>
    </source>
</evidence>
<comment type="subunit">
    <text evidence="17">Homotetramer.</text>
</comment>
<dbReference type="GO" id="GO:0052855">
    <property type="term" value="F:ADP-dependent NAD(P)H-hydrate dehydratase activity"/>
    <property type="evidence" value="ECO:0007669"/>
    <property type="project" value="UniProtKB-UniRule"/>
</dbReference>
<evidence type="ECO:0000256" key="6">
    <source>
        <dbReference type="ARBA" id="ARBA00022741"/>
    </source>
</evidence>
<dbReference type="InterPro" id="IPR017953">
    <property type="entry name" value="Carbohydrate_kinase_pred_CS"/>
</dbReference>
<evidence type="ECO:0000256" key="12">
    <source>
        <dbReference type="ARBA" id="ARBA00023239"/>
    </source>
</evidence>
<comment type="similarity">
    <text evidence="17">Belongs to the NnrD/CARKD family.</text>
</comment>
<keyword evidence="7 17" id="KW-0067">ATP-binding</keyword>
<comment type="cofactor">
    <cofactor evidence="18 19">
        <name>K(+)</name>
        <dbReference type="ChEBI" id="CHEBI:29103"/>
    </cofactor>
    <text evidence="18 19">Binds 1 potassium ion per subunit.</text>
</comment>
<dbReference type="PROSITE" id="PS51385">
    <property type="entry name" value="YJEF_N"/>
    <property type="match status" value="1"/>
</dbReference>
<keyword evidence="8 17" id="KW-0521">NADP</keyword>
<dbReference type="EC" id="4.2.1.136" evidence="19"/>
<dbReference type="InterPro" id="IPR000631">
    <property type="entry name" value="CARKD"/>
</dbReference>
<dbReference type="PANTHER" id="PTHR12592">
    <property type="entry name" value="ATP-DEPENDENT (S)-NAD(P)H-HYDRATE DEHYDRATASE FAMILY MEMBER"/>
    <property type="match status" value="1"/>
</dbReference>
<dbReference type="Pfam" id="PF03853">
    <property type="entry name" value="YjeF_N"/>
    <property type="match status" value="1"/>
</dbReference>